<proteinExistence type="evidence at transcript level"/>
<accession>B6Z1Y5</accession>
<dbReference type="InterPro" id="IPR036444">
    <property type="entry name" value="PLipase_A2_dom_sf"/>
</dbReference>
<sequence length="206" mass="24027">MMLANNLLMAAASLMLQSENFQLFYSRENLLLHINRCQACTVLPYEYHPLVDPGKSRTHVSPKMFEMMVRQCSKNKATNVLNAFLRRSSKWCGNQGDKAVRQCCHERSSCPLKLKRNQMKDNVKNQHPFTINDCNCELKFAKCLKRVGNNEAQQVFKYFFEVFSSSCLTYDHPFTCNNQKKNGRTCTKNKKKPQKWQIRKLSNLKT</sequence>
<evidence type="ECO:0000313" key="2">
    <source>
        <dbReference type="EMBL" id="ACJ22654.1"/>
    </source>
</evidence>
<dbReference type="InterPro" id="IPR016090">
    <property type="entry name" value="PLA2-like_dom"/>
</dbReference>
<dbReference type="GO" id="GO:0006644">
    <property type="term" value="P:phospholipid metabolic process"/>
    <property type="evidence" value="ECO:0007669"/>
    <property type="project" value="InterPro"/>
</dbReference>
<protein>
    <submittedName>
        <fullName evidence="2">Phospholipase A2</fullName>
    </submittedName>
</protein>
<dbReference type="GO" id="GO:0050482">
    <property type="term" value="P:arachidonate secretion"/>
    <property type="evidence" value="ECO:0007669"/>
    <property type="project" value="InterPro"/>
</dbReference>
<reference evidence="2" key="1">
    <citation type="journal article" date="2009" name="J. Mol. Evol.">
        <title>Tentacles of venom: toxic protein convergence in the Kingdom Animalia.</title>
        <authorList>
            <person name="Fry B.G."/>
            <person name="Roelants K."/>
            <person name="Norman J.A."/>
        </authorList>
    </citation>
    <scope>NUCLEOTIDE SEQUENCE</scope>
    <source>
        <strain evidence="2">SLAT_CL16-1</strain>
        <tissue evidence="2">Posterior saliva</tissue>
    </source>
</reference>
<feature type="domain" description="Phospholipase A2-like central" evidence="1">
    <location>
        <begin position="98"/>
        <end position="170"/>
    </location>
</feature>
<dbReference type="EMBL" id="EU790608">
    <property type="protein sequence ID" value="ACJ22654.1"/>
    <property type="molecule type" value="mRNA"/>
</dbReference>
<name>B6Z1Y5_SEPLA</name>
<dbReference type="Pfam" id="PF05826">
    <property type="entry name" value="Phospholip_A2_2"/>
    <property type="match status" value="1"/>
</dbReference>
<dbReference type="SUPFAM" id="SSF48619">
    <property type="entry name" value="Phospholipase A2, PLA2"/>
    <property type="match status" value="1"/>
</dbReference>
<dbReference type="GO" id="GO:0004623">
    <property type="term" value="F:phospholipase A2 activity"/>
    <property type="evidence" value="ECO:0007669"/>
    <property type="project" value="InterPro"/>
</dbReference>
<organism evidence="2">
    <name type="scientific">Sepia latimanus</name>
    <name type="common">Broadclub cuttlefish</name>
    <name type="synonym">Ascarosepion latimanus</name>
    <dbReference type="NCBI Taxonomy" id="3248881"/>
    <lineage>
        <taxon>Eukaryota</taxon>
        <taxon>Metazoa</taxon>
        <taxon>Spiralia</taxon>
        <taxon>Lophotrochozoa</taxon>
        <taxon>Mollusca</taxon>
        <taxon>Cephalopoda</taxon>
        <taxon>Coleoidea</taxon>
        <taxon>Decapodiformes</taxon>
        <taxon>Sepiida</taxon>
        <taxon>Sepiina</taxon>
        <taxon>Sepiidae</taxon>
        <taxon>Ascarosepion</taxon>
    </lineage>
</organism>
<evidence type="ECO:0000259" key="1">
    <source>
        <dbReference type="Pfam" id="PF05826"/>
    </source>
</evidence>
<dbReference type="SMR" id="B6Z1Y5"/>
<dbReference type="AlphaFoldDB" id="B6Z1Y5"/>
<dbReference type="Gene3D" id="1.20.90.10">
    <property type="entry name" value="Phospholipase A2 domain"/>
    <property type="match status" value="1"/>
</dbReference>